<dbReference type="InterPro" id="IPR036388">
    <property type="entry name" value="WH-like_DNA-bd_sf"/>
</dbReference>
<dbReference type="AlphaFoldDB" id="A0A917ZEH5"/>
<keyword evidence="2" id="KW-0238">DNA-binding</keyword>
<keyword evidence="3" id="KW-0804">Transcription</keyword>
<dbReference type="PROSITE" id="PS50995">
    <property type="entry name" value="HTH_MARR_2"/>
    <property type="match status" value="1"/>
</dbReference>
<keyword evidence="1" id="KW-0805">Transcription regulation</keyword>
<dbReference type="Pfam" id="PF12802">
    <property type="entry name" value="MarR_2"/>
    <property type="match status" value="1"/>
</dbReference>
<feature type="domain" description="HTH marR-type" evidence="4">
    <location>
        <begin position="8"/>
        <end position="140"/>
    </location>
</feature>
<organism evidence="5 6">
    <name type="scientific">Marinobacterium nitratireducens</name>
    <dbReference type="NCBI Taxonomy" id="518897"/>
    <lineage>
        <taxon>Bacteria</taxon>
        <taxon>Pseudomonadati</taxon>
        <taxon>Pseudomonadota</taxon>
        <taxon>Gammaproteobacteria</taxon>
        <taxon>Oceanospirillales</taxon>
        <taxon>Oceanospirillaceae</taxon>
        <taxon>Marinobacterium</taxon>
    </lineage>
</organism>
<evidence type="ECO:0000256" key="3">
    <source>
        <dbReference type="ARBA" id="ARBA00023163"/>
    </source>
</evidence>
<keyword evidence="6" id="KW-1185">Reference proteome</keyword>
<proteinExistence type="predicted"/>
<dbReference type="InterPro" id="IPR036390">
    <property type="entry name" value="WH_DNA-bd_sf"/>
</dbReference>
<evidence type="ECO:0000313" key="6">
    <source>
        <dbReference type="Proteomes" id="UP000599578"/>
    </source>
</evidence>
<reference evidence="5 6" key="1">
    <citation type="journal article" date="2014" name="Int. J. Syst. Evol. Microbiol.">
        <title>Complete genome sequence of Corynebacterium casei LMG S-19264T (=DSM 44701T), isolated from a smear-ripened cheese.</title>
        <authorList>
            <consortium name="US DOE Joint Genome Institute (JGI-PGF)"/>
            <person name="Walter F."/>
            <person name="Albersmeier A."/>
            <person name="Kalinowski J."/>
            <person name="Ruckert C."/>
        </authorList>
    </citation>
    <scope>NUCLEOTIDE SEQUENCE [LARGE SCALE GENOMIC DNA]</scope>
    <source>
        <strain evidence="5 6">CGMCC 1.7286</strain>
    </source>
</reference>
<evidence type="ECO:0000256" key="2">
    <source>
        <dbReference type="ARBA" id="ARBA00023125"/>
    </source>
</evidence>
<name>A0A917ZEH5_9GAMM</name>
<dbReference type="GO" id="GO:0006950">
    <property type="term" value="P:response to stress"/>
    <property type="evidence" value="ECO:0007669"/>
    <property type="project" value="TreeGrafter"/>
</dbReference>
<protein>
    <submittedName>
        <fullName evidence="5">MarR family transcriptional regulator</fullName>
    </submittedName>
</protein>
<comment type="caution">
    <text evidence="5">The sequence shown here is derived from an EMBL/GenBank/DDBJ whole genome shotgun (WGS) entry which is preliminary data.</text>
</comment>
<dbReference type="PRINTS" id="PR00598">
    <property type="entry name" value="HTHMARR"/>
</dbReference>
<evidence type="ECO:0000313" key="5">
    <source>
        <dbReference type="EMBL" id="GGO80357.1"/>
    </source>
</evidence>
<dbReference type="RefSeq" id="WP_188860146.1">
    <property type="nucleotide sequence ID" value="NZ_BMLT01000004.1"/>
</dbReference>
<evidence type="ECO:0000259" key="4">
    <source>
        <dbReference type="PROSITE" id="PS50995"/>
    </source>
</evidence>
<dbReference type="PANTHER" id="PTHR33164">
    <property type="entry name" value="TRANSCRIPTIONAL REGULATOR, MARR FAMILY"/>
    <property type="match status" value="1"/>
</dbReference>
<accession>A0A917ZEH5</accession>
<dbReference type="GO" id="GO:0003677">
    <property type="term" value="F:DNA binding"/>
    <property type="evidence" value="ECO:0007669"/>
    <property type="project" value="UniProtKB-KW"/>
</dbReference>
<dbReference type="SUPFAM" id="SSF46785">
    <property type="entry name" value="Winged helix' DNA-binding domain"/>
    <property type="match status" value="1"/>
</dbReference>
<dbReference type="GO" id="GO:0003700">
    <property type="term" value="F:DNA-binding transcription factor activity"/>
    <property type="evidence" value="ECO:0007669"/>
    <property type="project" value="InterPro"/>
</dbReference>
<gene>
    <name evidence="5" type="ORF">GCM10011348_16820</name>
</gene>
<dbReference type="Proteomes" id="UP000599578">
    <property type="component" value="Unassembled WGS sequence"/>
</dbReference>
<dbReference type="Gene3D" id="1.10.10.10">
    <property type="entry name" value="Winged helix-like DNA-binding domain superfamily/Winged helix DNA-binding domain"/>
    <property type="match status" value="1"/>
</dbReference>
<dbReference type="EMBL" id="BMLT01000004">
    <property type="protein sequence ID" value="GGO80357.1"/>
    <property type="molecule type" value="Genomic_DNA"/>
</dbReference>
<dbReference type="SMART" id="SM00347">
    <property type="entry name" value="HTH_MARR"/>
    <property type="match status" value="1"/>
</dbReference>
<dbReference type="InterPro" id="IPR000835">
    <property type="entry name" value="HTH_MarR-typ"/>
</dbReference>
<evidence type="ECO:0000256" key="1">
    <source>
        <dbReference type="ARBA" id="ARBA00023015"/>
    </source>
</evidence>
<dbReference type="PANTHER" id="PTHR33164:SF64">
    <property type="entry name" value="TRANSCRIPTIONAL REGULATOR SLYA"/>
    <property type="match status" value="1"/>
</dbReference>
<sequence>MPPKNPASSNLGFLLADTTRLMRRRFQECDSKSGLTYAQARALVYIARFEGRRQVELAEGLEIQPMTLARLVDQLQAQSLVERRPDPQDRRAHRLYITEAAQEPLREIRKLGQQVYDRMLAGLDQAQQDALLSALELMRSNLIND</sequence>
<dbReference type="InterPro" id="IPR039422">
    <property type="entry name" value="MarR/SlyA-like"/>
</dbReference>